<dbReference type="EMBL" id="AP028654">
    <property type="protein sequence ID" value="BEP29252.1"/>
    <property type="molecule type" value="Genomic_DNA"/>
</dbReference>
<dbReference type="PANTHER" id="PTHR43155:SF2">
    <property type="entry name" value="CYCLIC DI-GMP PHOSPHODIESTERASE PA4108"/>
    <property type="match status" value="1"/>
</dbReference>
<dbReference type="Proteomes" id="UP001321786">
    <property type="component" value="Chromosome"/>
</dbReference>
<evidence type="ECO:0000256" key="1">
    <source>
        <dbReference type="SAM" id="Phobius"/>
    </source>
</evidence>
<evidence type="ECO:0000259" key="3">
    <source>
        <dbReference type="PROSITE" id="PS51832"/>
    </source>
</evidence>
<dbReference type="InterPro" id="IPR003607">
    <property type="entry name" value="HD/PDEase_dom"/>
</dbReference>
<dbReference type="PANTHER" id="PTHR43155">
    <property type="entry name" value="CYCLIC DI-GMP PHOSPHODIESTERASE PA4108-RELATED"/>
    <property type="match status" value="1"/>
</dbReference>
<evidence type="ECO:0000259" key="2">
    <source>
        <dbReference type="PROSITE" id="PS51831"/>
    </source>
</evidence>
<dbReference type="Pfam" id="PF00497">
    <property type="entry name" value="SBP_bac_3"/>
    <property type="match status" value="1"/>
</dbReference>
<evidence type="ECO:0000313" key="5">
    <source>
        <dbReference type="Proteomes" id="UP001321786"/>
    </source>
</evidence>
<dbReference type="KEGG" id="hprf:HLPR_15830"/>
<protein>
    <submittedName>
        <fullName evidence="4">Uncharacterized protein</fullName>
    </submittedName>
</protein>
<gene>
    <name evidence="4" type="ORF">HLPR_15830</name>
</gene>
<feature type="domain" description="HD-GYP" evidence="3">
    <location>
        <begin position="329"/>
        <end position="517"/>
    </location>
</feature>
<name>A0AAU9EEV8_9FIRM</name>
<accession>A0AAU9EEV8</accession>
<dbReference type="SMART" id="SM00062">
    <property type="entry name" value="PBPb"/>
    <property type="match status" value="1"/>
</dbReference>
<dbReference type="InterPro" id="IPR006674">
    <property type="entry name" value="HD_domain"/>
</dbReference>
<dbReference type="SUPFAM" id="SSF53850">
    <property type="entry name" value="Periplasmic binding protein-like II"/>
    <property type="match status" value="1"/>
</dbReference>
<keyword evidence="1" id="KW-0472">Membrane</keyword>
<keyword evidence="1" id="KW-1133">Transmembrane helix</keyword>
<keyword evidence="1" id="KW-0812">Transmembrane</keyword>
<dbReference type="PROSITE" id="PS51832">
    <property type="entry name" value="HD_GYP"/>
    <property type="match status" value="1"/>
</dbReference>
<sequence>MNFKSIMKSKIVLNLTFVFLLSFFVFLIYVQFIYTFPINLTSEEKLFIKNHNELILAPDPSFAPLEFFDENNEFSGISADYLKWIKKNTGLNVIIKKYPSWSKVIEATKNNRVDILGAVAKTENRENFLLFSESYISIPEIIVTRKEASTINNSDLNLLRVAVIKSSGTEDLVKEKLKLKNLILVNNTAEGLKNLSFGDCDVFIGSLAQVSYYIEKLKIVNLKVNKTLDFTYDMRFAFRKEYPLLEGIINKSLKVMPKKYKNDIYNKWISLGSSKSLIENLLFQRIIVVLLFITLFILIWSRSLKNQVKLNTKEILDLNEELKNELSNKELILIDIIMAMTNIIELYDEYTKGHSVNVSKISKAIALEYGLNKAQAEEIYLSGLLHDLGKALIPLNIINKKGELTREEYQTIKKHPVLSYDIIVKIRQFEKISKNVLYHHERYDGLGYPEGLKGGEIPLASRIIAVADSYDAMTSDRSYKEKISVIDALNEIEKNSGTQFDPKCVRAFMKAYEKNII</sequence>
<reference evidence="4 5" key="1">
    <citation type="submission" date="2023-08" db="EMBL/GenBank/DDBJ databases">
        <title>Helicovermis profunda gen. nov., sp. nov., a novel mesophilic, fermentative bacterium within the Bacillota from a deep-sea hydrothermal vent chimney.</title>
        <authorList>
            <person name="Miyazaki U."/>
            <person name="Mizutani D."/>
            <person name="Hashimoto Y."/>
            <person name="Tame A."/>
            <person name="Sawayama S."/>
            <person name="Miyazaki J."/>
            <person name="Takai K."/>
            <person name="Nakagawa S."/>
        </authorList>
    </citation>
    <scope>NUCLEOTIDE SEQUENCE [LARGE SCALE GENOMIC DNA]</scope>
    <source>
        <strain evidence="4 5">S502</strain>
    </source>
</reference>
<dbReference type="Gene3D" id="3.40.190.10">
    <property type="entry name" value="Periplasmic binding protein-like II"/>
    <property type="match status" value="2"/>
</dbReference>
<proteinExistence type="predicted"/>
<dbReference type="RefSeq" id="WP_338534905.1">
    <property type="nucleotide sequence ID" value="NZ_AP028654.1"/>
</dbReference>
<dbReference type="SMART" id="SM00471">
    <property type="entry name" value="HDc"/>
    <property type="match status" value="1"/>
</dbReference>
<feature type="domain" description="HD" evidence="2">
    <location>
        <begin position="351"/>
        <end position="473"/>
    </location>
</feature>
<organism evidence="4 5">
    <name type="scientific">Helicovermis profundi</name>
    <dbReference type="NCBI Taxonomy" id="3065157"/>
    <lineage>
        <taxon>Bacteria</taxon>
        <taxon>Bacillati</taxon>
        <taxon>Bacillota</taxon>
        <taxon>Clostridia</taxon>
        <taxon>Helicovermis</taxon>
    </lineage>
</organism>
<dbReference type="CDD" id="cd00077">
    <property type="entry name" value="HDc"/>
    <property type="match status" value="1"/>
</dbReference>
<dbReference type="PROSITE" id="PS51831">
    <property type="entry name" value="HD"/>
    <property type="match status" value="1"/>
</dbReference>
<feature type="transmembrane region" description="Helical" evidence="1">
    <location>
        <begin position="12"/>
        <end position="34"/>
    </location>
</feature>
<dbReference type="Pfam" id="PF13487">
    <property type="entry name" value="HD_5"/>
    <property type="match status" value="1"/>
</dbReference>
<feature type="transmembrane region" description="Helical" evidence="1">
    <location>
        <begin position="282"/>
        <end position="300"/>
    </location>
</feature>
<dbReference type="Gene3D" id="1.10.3210.10">
    <property type="entry name" value="Hypothetical protein af1432"/>
    <property type="match status" value="1"/>
</dbReference>
<dbReference type="InterPro" id="IPR037522">
    <property type="entry name" value="HD_GYP_dom"/>
</dbReference>
<dbReference type="InterPro" id="IPR001638">
    <property type="entry name" value="Solute-binding_3/MltF_N"/>
</dbReference>
<dbReference type="AlphaFoldDB" id="A0AAU9EEV8"/>
<dbReference type="SUPFAM" id="SSF109604">
    <property type="entry name" value="HD-domain/PDEase-like"/>
    <property type="match status" value="1"/>
</dbReference>
<keyword evidence="5" id="KW-1185">Reference proteome</keyword>
<evidence type="ECO:0000313" key="4">
    <source>
        <dbReference type="EMBL" id="BEP29252.1"/>
    </source>
</evidence>
<dbReference type="CDD" id="cd01007">
    <property type="entry name" value="PBP2_BvgS_HisK_like"/>
    <property type="match status" value="1"/>
</dbReference>